<keyword evidence="2" id="KW-1185">Reference proteome</keyword>
<dbReference type="AlphaFoldDB" id="A0AAD7J1I1"/>
<evidence type="ECO:0000313" key="2">
    <source>
        <dbReference type="Proteomes" id="UP001215598"/>
    </source>
</evidence>
<dbReference type="Proteomes" id="UP001215598">
    <property type="component" value="Unassembled WGS sequence"/>
</dbReference>
<dbReference type="EMBL" id="JARKIB010000054">
    <property type="protein sequence ID" value="KAJ7753814.1"/>
    <property type="molecule type" value="Genomic_DNA"/>
</dbReference>
<accession>A0AAD7J1I1</accession>
<proteinExistence type="predicted"/>
<dbReference type="SUPFAM" id="SSF144232">
    <property type="entry name" value="HIT/MYND zinc finger-like"/>
    <property type="match status" value="1"/>
</dbReference>
<comment type="caution">
    <text evidence="1">The sequence shown here is derived from an EMBL/GenBank/DDBJ whole genome shotgun (WGS) entry which is preliminary data.</text>
</comment>
<reference evidence="1" key="1">
    <citation type="submission" date="2023-03" db="EMBL/GenBank/DDBJ databases">
        <title>Massive genome expansion in bonnet fungi (Mycena s.s.) driven by repeated elements and novel gene families across ecological guilds.</title>
        <authorList>
            <consortium name="Lawrence Berkeley National Laboratory"/>
            <person name="Harder C.B."/>
            <person name="Miyauchi S."/>
            <person name="Viragh M."/>
            <person name="Kuo A."/>
            <person name="Thoen E."/>
            <person name="Andreopoulos B."/>
            <person name="Lu D."/>
            <person name="Skrede I."/>
            <person name="Drula E."/>
            <person name="Henrissat B."/>
            <person name="Morin E."/>
            <person name="Kohler A."/>
            <person name="Barry K."/>
            <person name="LaButti K."/>
            <person name="Morin E."/>
            <person name="Salamov A."/>
            <person name="Lipzen A."/>
            <person name="Mereny Z."/>
            <person name="Hegedus B."/>
            <person name="Baldrian P."/>
            <person name="Stursova M."/>
            <person name="Weitz H."/>
            <person name="Taylor A."/>
            <person name="Grigoriev I.V."/>
            <person name="Nagy L.G."/>
            <person name="Martin F."/>
            <person name="Kauserud H."/>
        </authorList>
    </citation>
    <scope>NUCLEOTIDE SEQUENCE</scope>
    <source>
        <strain evidence="1">CBHHK182m</strain>
    </source>
</reference>
<evidence type="ECO:0000313" key="1">
    <source>
        <dbReference type="EMBL" id="KAJ7753814.1"/>
    </source>
</evidence>
<dbReference type="Gene3D" id="6.10.140.2220">
    <property type="match status" value="1"/>
</dbReference>
<evidence type="ECO:0008006" key="3">
    <source>
        <dbReference type="Google" id="ProtNLM"/>
    </source>
</evidence>
<gene>
    <name evidence="1" type="ORF">B0H16DRAFT_1459286</name>
</gene>
<organism evidence="1 2">
    <name type="scientific">Mycena metata</name>
    <dbReference type="NCBI Taxonomy" id="1033252"/>
    <lineage>
        <taxon>Eukaryota</taxon>
        <taxon>Fungi</taxon>
        <taxon>Dikarya</taxon>
        <taxon>Basidiomycota</taxon>
        <taxon>Agaricomycotina</taxon>
        <taxon>Agaricomycetes</taxon>
        <taxon>Agaricomycetidae</taxon>
        <taxon>Agaricales</taxon>
        <taxon>Marasmiineae</taxon>
        <taxon>Mycenaceae</taxon>
        <taxon>Mycena</taxon>
    </lineage>
</organism>
<protein>
    <recommendedName>
        <fullName evidence="3">MYND-type domain-containing protein</fullName>
    </recommendedName>
</protein>
<sequence length="323" mass="37186">MMEFRVLDLVMVPGNAGTAKEMQERPEDYEVVTLIYPNARAVELIAQALPMHLKLALFFNNKLPNLFRFSYFVLDQDVPEDVRDACIWALSMFIRIMEECPESILRAQGHVEPGNDCQKSRSITLLNARGKITSHLLLADRAQKAIPYAKAMVDEELTRGDDMWMQNPYKALVLSQADDQEVAKTLCRAMRGIECGPADWCIATHSQSCFRVAESWLATWFRKNPRFMTEREMKYLLLPAGPILNLLGGEKWLETRKQTTKADQRMAKACRTCGVREPLVTLLRCNGCNTKECQKSHWKHHKDECRELFKTQKEMELKCSYTT</sequence>
<name>A0AAD7J1I1_9AGAR</name>